<feature type="region of interest" description="Disordered" evidence="1">
    <location>
        <begin position="1"/>
        <end position="20"/>
    </location>
</feature>
<feature type="region of interest" description="Disordered" evidence="1">
    <location>
        <begin position="51"/>
        <end position="100"/>
    </location>
</feature>
<evidence type="ECO:0000313" key="3">
    <source>
        <dbReference type="Proteomes" id="UP000678393"/>
    </source>
</evidence>
<dbReference type="Proteomes" id="UP000678393">
    <property type="component" value="Unassembled WGS sequence"/>
</dbReference>
<comment type="caution">
    <text evidence="2">The sequence shown here is derived from an EMBL/GenBank/DDBJ whole genome shotgun (WGS) entry which is preliminary data.</text>
</comment>
<reference evidence="2" key="1">
    <citation type="submission" date="2021-04" db="EMBL/GenBank/DDBJ databases">
        <authorList>
            <consortium name="Molecular Ecology Group"/>
        </authorList>
    </citation>
    <scope>NUCLEOTIDE SEQUENCE</scope>
</reference>
<proteinExistence type="predicted"/>
<gene>
    <name evidence="2" type="ORF">CUNI_LOCUS6160</name>
</gene>
<dbReference type="AlphaFoldDB" id="A0A8S3YYP2"/>
<feature type="non-terminal residue" evidence="2">
    <location>
        <position position="1"/>
    </location>
</feature>
<organism evidence="2 3">
    <name type="scientific">Candidula unifasciata</name>
    <dbReference type="NCBI Taxonomy" id="100452"/>
    <lineage>
        <taxon>Eukaryota</taxon>
        <taxon>Metazoa</taxon>
        <taxon>Spiralia</taxon>
        <taxon>Lophotrochozoa</taxon>
        <taxon>Mollusca</taxon>
        <taxon>Gastropoda</taxon>
        <taxon>Heterobranchia</taxon>
        <taxon>Euthyneura</taxon>
        <taxon>Panpulmonata</taxon>
        <taxon>Eupulmonata</taxon>
        <taxon>Stylommatophora</taxon>
        <taxon>Helicina</taxon>
        <taxon>Helicoidea</taxon>
        <taxon>Geomitridae</taxon>
        <taxon>Candidula</taxon>
    </lineage>
</organism>
<feature type="compositionally biased region" description="Low complexity" evidence="1">
    <location>
        <begin position="1"/>
        <end position="15"/>
    </location>
</feature>
<evidence type="ECO:0000256" key="1">
    <source>
        <dbReference type="SAM" id="MobiDB-lite"/>
    </source>
</evidence>
<protein>
    <submittedName>
        <fullName evidence="2">Uncharacterized protein</fullName>
    </submittedName>
</protein>
<sequence>NKFGSPGQFGSPSGGHMLASDLKMYPDTGVGFMKSGGASYQPSFNQTGVGPGYQPSVGGGGGWKKAAPLPAVGGNKKPSEAVSYGPGPRRTDWASKYLKS</sequence>
<name>A0A8S3YYP2_9EUPU</name>
<keyword evidence="3" id="KW-1185">Reference proteome</keyword>
<dbReference type="EMBL" id="CAJHNH020000933">
    <property type="protein sequence ID" value="CAG5120602.1"/>
    <property type="molecule type" value="Genomic_DNA"/>
</dbReference>
<accession>A0A8S3YYP2</accession>
<evidence type="ECO:0000313" key="2">
    <source>
        <dbReference type="EMBL" id="CAG5120602.1"/>
    </source>
</evidence>